<gene>
    <name evidence="1" type="ORF">BHQ10_008279</name>
</gene>
<reference evidence="1 2" key="1">
    <citation type="journal article" date="2017" name="Biotechnol. Biofuels">
        <title>Differential beta-glucosidase expression as a function of carbon source availability in Talaromyces amestolkiae: a genomic and proteomic approach.</title>
        <authorList>
            <person name="de Eugenio L.I."/>
            <person name="Mendez-Liter J.A."/>
            <person name="Nieto-Dominguez M."/>
            <person name="Alonso L."/>
            <person name="Gil-Munoz J."/>
            <person name="Barriuso J."/>
            <person name="Prieto A."/>
            <person name="Martinez M.J."/>
        </authorList>
    </citation>
    <scope>NUCLEOTIDE SEQUENCE [LARGE SCALE GENOMIC DNA]</scope>
    <source>
        <strain evidence="1 2">CIB</strain>
    </source>
</reference>
<keyword evidence="2" id="KW-1185">Reference proteome</keyword>
<dbReference type="Proteomes" id="UP000249363">
    <property type="component" value="Unassembled WGS sequence"/>
</dbReference>
<dbReference type="OrthoDB" id="6133115at2759"/>
<comment type="caution">
    <text evidence="1">The sequence shown here is derived from an EMBL/GenBank/DDBJ whole genome shotgun (WGS) entry which is preliminary data.</text>
</comment>
<proteinExistence type="predicted"/>
<sequence>MNALGNFWASSRVPEVTQHTGLIHLAACLSEVPFSFPMPGVQCQVCKQAGRETWVIPGKACHICGALCSLLADEDEIESE</sequence>
<dbReference type="RefSeq" id="XP_040736781.1">
    <property type="nucleotide sequence ID" value="XM_040881066.1"/>
</dbReference>
<organism evidence="1 2">
    <name type="scientific">Talaromyces amestolkiae</name>
    <dbReference type="NCBI Taxonomy" id="1196081"/>
    <lineage>
        <taxon>Eukaryota</taxon>
        <taxon>Fungi</taxon>
        <taxon>Dikarya</taxon>
        <taxon>Ascomycota</taxon>
        <taxon>Pezizomycotina</taxon>
        <taxon>Eurotiomycetes</taxon>
        <taxon>Eurotiomycetidae</taxon>
        <taxon>Eurotiales</taxon>
        <taxon>Trichocomaceae</taxon>
        <taxon>Talaromyces</taxon>
        <taxon>Talaromyces sect. Talaromyces</taxon>
    </lineage>
</organism>
<dbReference type="GeneID" id="63797493"/>
<evidence type="ECO:0000313" key="2">
    <source>
        <dbReference type="Proteomes" id="UP000249363"/>
    </source>
</evidence>
<evidence type="ECO:0000313" key="1">
    <source>
        <dbReference type="EMBL" id="RAO72267.1"/>
    </source>
</evidence>
<accession>A0A364L8Y6</accession>
<name>A0A364L8Y6_TALAM</name>
<dbReference type="EMBL" id="MIKG01000018">
    <property type="protein sequence ID" value="RAO72267.1"/>
    <property type="molecule type" value="Genomic_DNA"/>
</dbReference>
<protein>
    <submittedName>
        <fullName evidence="1">Uncharacterized protein</fullName>
    </submittedName>
</protein>
<dbReference type="AlphaFoldDB" id="A0A364L8Y6"/>